<evidence type="ECO:0000256" key="1">
    <source>
        <dbReference type="ARBA" id="ARBA00004477"/>
    </source>
</evidence>
<evidence type="ECO:0000313" key="13">
    <source>
        <dbReference type="Proteomes" id="UP000652761"/>
    </source>
</evidence>
<keyword evidence="7 10" id="KW-0472">Membrane</keyword>
<keyword evidence="4 10" id="KW-0812">Transmembrane</keyword>
<dbReference type="Pfam" id="PF04116">
    <property type="entry name" value="FA_hydroxylase"/>
    <property type="match status" value="1"/>
</dbReference>
<keyword evidence="6 10" id="KW-1133">Transmembrane helix</keyword>
<feature type="transmembrane region" description="Helical" evidence="10">
    <location>
        <begin position="54"/>
        <end position="75"/>
    </location>
</feature>
<evidence type="ECO:0000256" key="8">
    <source>
        <dbReference type="ARBA" id="ARBA00023239"/>
    </source>
</evidence>
<dbReference type="PANTHER" id="PTHR11863">
    <property type="entry name" value="STEROL DESATURASE"/>
    <property type="match status" value="1"/>
</dbReference>
<evidence type="ECO:0000256" key="10">
    <source>
        <dbReference type="SAM" id="Phobius"/>
    </source>
</evidence>
<dbReference type="GO" id="GO:0016491">
    <property type="term" value="F:oxidoreductase activity"/>
    <property type="evidence" value="ECO:0007669"/>
    <property type="project" value="InterPro"/>
</dbReference>
<evidence type="ECO:0000256" key="5">
    <source>
        <dbReference type="ARBA" id="ARBA00022824"/>
    </source>
</evidence>
<keyword evidence="8" id="KW-0456">Lyase</keyword>
<name>A0A843UZE5_COLES</name>
<dbReference type="InterPro" id="IPR050307">
    <property type="entry name" value="Sterol_Desaturase_Related"/>
</dbReference>
<comment type="catalytic activity">
    <reaction evidence="9">
        <text>a long-chain fatty aldehyde + 2 NADPH + O2 + H(+) = a long-chain alkane + formate + 2 NADP(+) + H2O</text>
        <dbReference type="Rhea" id="RHEA:21440"/>
        <dbReference type="ChEBI" id="CHEBI:15377"/>
        <dbReference type="ChEBI" id="CHEBI:15378"/>
        <dbReference type="ChEBI" id="CHEBI:15379"/>
        <dbReference type="ChEBI" id="CHEBI:15740"/>
        <dbReference type="ChEBI" id="CHEBI:17176"/>
        <dbReference type="ChEBI" id="CHEBI:57783"/>
        <dbReference type="ChEBI" id="CHEBI:58349"/>
        <dbReference type="ChEBI" id="CHEBI:83563"/>
        <dbReference type="EC" id="4.1.99.5"/>
    </reaction>
</comment>
<evidence type="ECO:0000256" key="4">
    <source>
        <dbReference type="ARBA" id="ARBA00022692"/>
    </source>
</evidence>
<dbReference type="AlphaFoldDB" id="A0A843UZE5"/>
<comment type="similarity">
    <text evidence="2">Belongs to the sterol desaturase family.</text>
</comment>
<proteinExistence type="inferred from homology"/>
<evidence type="ECO:0000256" key="2">
    <source>
        <dbReference type="ARBA" id="ARBA00009324"/>
    </source>
</evidence>
<feature type="domain" description="Fatty acid hydroxylase" evidence="11">
    <location>
        <begin position="103"/>
        <end position="237"/>
    </location>
</feature>
<evidence type="ECO:0000256" key="9">
    <source>
        <dbReference type="ARBA" id="ARBA00047909"/>
    </source>
</evidence>
<accession>A0A843UZE5</accession>
<dbReference type="EC" id="4.1.99.5" evidence="3"/>
<keyword evidence="5" id="KW-0256">Endoplasmic reticulum</keyword>
<comment type="caution">
    <text evidence="12">The sequence shown here is derived from an EMBL/GenBank/DDBJ whole genome shotgun (WGS) entry which is preliminary data.</text>
</comment>
<evidence type="ECO:0000256" key="6">
    <source>
        <dbReference type="ARBA" id="ARBA00022989"/>
    </source>
</evidence>
<dbReference type="Proteomes" id="UP000652761">
    <property type="component" value="Unassembled WGS sequence"/>
</dbReference>
<keyword evidence="13" id="KW-1185">Reference proteome</keyword>
<evidence type="ECO:0000256" key="7">
    <source>
        <dbReference type="ARBA" id="ARBA00023136"/>
    </source>
</evidence>
<feature type="transmembrane region" description="Helical" evidence="10">
    <location>
        <begin position="13"/>
        <end position="33"/>
    </location>
</feature>
<comment type="subcellular location">
    <subcellularLocation>
        <location evidence="1">Endoplasmic reticulum membrane</location>
        <topology evidence="1">Multi-pass membrane protein</topology>
    </subcellularLocation>
</comment>
<organism evidence="12 13">
    <name type="scientific">Colocasia esculenta</name>
    <name type="common">Wild taro</name>
    <name type="synonym">Arum esculentum</name>
    <dbReference type="NCBI Taxonomy" id="4460"/>
    <lineage>
        <taxon>Eukaryota</taxon>
        <taxon>Viridiplantae</taxon>
        <taxon>Streptophyta</taxon>
        <taxon>Embryophyta</taxon>
        <taxon>Tracheophyta</taxon>
        <taxon>Spermatophyta</taxon>
        <taxon>Magnoliopsida</taxon>
        <taxon>Liliopsida</taxon>
        <taxon>Araceae</taxon>
        <taxon>Aroideae</taxon>
        <taxon>Colocasieae</taxon>
        <taxon>Colocasia</taxon>
    </lineage>
</organism>
<dbReference type="GO" id="GO:0071771">
    <property type="term" value="F:aldehyde oxygenase (deformylating) activity"/>
    <property type="evidence" value="ECO:0007669"/>
    <property type="project" value="UniProtKB-EC"/>
</dbReference>
<sequence length="262" mass="29218">MAFLLSTEELLPVIVPLTLYWVASGMYSIAMGSKKHRLFTPEEEEAKNLVTRRQVLVVVLINQAMQIVLAVLTISGKGGDGGQHDKAGPALLPSLLRYPWQLTVGVLIMDAWGYFWHRLSHENRFLYKHVHSLHHRLVVPYAYGSQYQHPIDSFMADGVGSVLATLATGMSPRTATVFLALLTLKGVDDHCGLWLPGSPTSRLCNNGAMHAVHHQHHGIKSNYSVYFLVTWDKLFGTYMPYSVEEREGGGYQLRSGTTTKDL</sequence>
<dbReference type="OrthoDB" id="5199322at2759"/>
<evidence type="ECO:0000256" key="3">
    <source>
        <dbReference type="ARBA" id="ARBA00013146"/>
    </source>
</evidence>
<reference evidence="12" key="1">
    <citation type="submission" date="2017-07" db="EMBL/GenBank/DDBJ databases">
        <title>Taro Niue Genome Assembly and Annotation.</title>
        <authorList>
            <person name="Atibalentja N."/>
            <person name="Keating K."/>
            <person name="Fields C.J."/>
        </authorList>
    </citation>
    <scope>NUCLEOTIDE SEQUENCE</scope>
    <source>
        <strain evidence="12">Niue_2</strain>
        <tissue evidence="12">Leaf</tissue>
    </source>
</reference>
<gene>
    <name evidence="12" type="ORF">Taro_020362</name>
</gene>
<dbReference type="EMBL" id="NMUH01001007">
    <property type="protein sequence ID" value="MQL87817.1"/>
    <property type="molecule type" value="Genomic_DNA"/>
</dbReference>
<feature type="transmembrane region" description="Helical" evidence="10">
    <location>
        <begin position="95"/>
        <end position="116"/>
    </location>
</feature>
<dbReference type="GO" id="GO:0005506">
    <property type="term" value="F:iron ion binding"/>
    <property type="evidence" value="ECO:0007669"/>
    <property type="project" value="InterPro"/>
</dbReference>
<evidence type="ECO:0000259" key="11">
    <source>
        <dbReference type="Pfam" id="PF04116"/>
    </source>
</evidence>
<evidence type="ECO:0000313" key="12">
    <source>
        <dbReference type="EMBL" id="MQL87817.1"/>
    </source>
</evidence>
<protein>
    <recommendedName>
        <fullName evidence="3">aldehyde oxygenase (deformylating)</fullName>
        <ecNumber evidence="3">4.1.99.5</ecNumber>
    </recommendedName>
</protein>
<dbReference type="GO" id="GO:0008610">
    <property type="term" value="P:lipid biosynthetic process"/>
    <property type="evidence" value="ECO:0007669"/>
    <property type="project" value="InterPro"/>
</dbReference>
<dbReference type="InterPro" id="IPR006694">
    <property type="entry name" value="Fatty_acid_hydroxylase"/>
</dbReference>
<dbReference type="GO" id="GO:0005789">
    <property type="term" value="C:endoplasmic reticulum membrane"/>
    <property type="evidence" value="ECO:0007669"/>
    <property type="project" value="UniProtKB-SubCell"/>
</dbReference>